<dbReference type="EMBL" id="LLXX01000101">
    <property type="protein sequence ID" value="KRR06832.1"/>
    <property type="molecule type" value="Genomic_DNA"/>
</dbReference>
<dbReference type="Pfam" id="PF10083">
    <property type="entry name" value="DUF2321"/>
    <property type="match status" value="1"/>
</dbReference>
<sequence>MRFHDAPPDTKQSLHREAEMKRLIKLLLDAPLGEDEKATVPAVIKNVMDETTSTPAAAERLKSMLSKVGKSTYDVAIKIIGDIGSATLKKMLGL</sequence>
<accession>A0A0R3LP04</accession>
<reference evidence="1 2" key="1">
    <citation type="submission" date="2014-03" db="EMBL/GenBank/DDBJ databases">
        <title>Bradyrhizobium valentinum sp. nov., isolated from effective nodules of Lupinus mariae-josephae, a lupine endemic of basic-lime soils in Eastern Spain.</title>
        <authorList>
            <person name="Duran D."/>
            <person name="Rey L."/>
            <person name="Navarro A."/>
            <person name="Busquets A."/>
            <person name="Imperial J."/>
            <person name="Ruiz-Argueso T."/>
        </authorList>
    </citation>
    <scope>NUCLEOTIDE SEQUENCE [LARGE SCALE GENOMIC DNA]</scope>
    <source>
        <strain evidence="1 2">LmjM3</strain>
    </source>
</reference>
<dbReference type="InterPro" id="IPR016891">
    <property type="entry name" value="DUF2321"/>
</dbReference>
<name>A0A0R3LP04_9BRAD</name>
<dbReference type="AlphaFoldDB" id="A0A0R3LP04"/>
<proteinExistence type="predicted"/>
<organism evidence="1 2">
    <name type="scientific">Bradyrhizobium valentinum</name>
    <dbReference type="NCBI Taxonomy" id="1518501"/>
    <lineage>
        <taxon>Bacteria</taxon>
        <taxon>Pseudomonadati</taxon>
        <taxon>Pseudomonadota</taxon>
        <taxon>Alphaproteobacteria</taxon>
        <taxon>Hyphomicrobiales</taxon>
        <taxon>Nitrobacteraceae</taxon>
        <taxon>Bradyrhizobium</taxon>
    </lineage>
</organism>
<protein>
    <submittedName>
        <fullName evidence="1">Uncharacterized protein</fullName>
    </submittedName>
</protein>
<evidence type="ECO:0000313" key="1">
    <source>
        <dbReference type="EMBL" id="KRR06832.1"/>
    </source>
</evidence>
<evidence type="ECO:0000313" key="2">
    <source>
        <dbReference type="Proteomes" id="UP000051913"/>
    </source>
</evidence>
<comment type="caution">
    <text evidence="1">The sequence shown here is derived from an EMBL/GenBank/DDBJ whole genome shotgun (WGS) entry which is preliminary data.</text>
</comment>
<gene>
    <name evidence="1" type="ORF">CP49_01630</name>
</gene>
<keyword evidence="2" id="KW-1185">Reference proteome</keyword>
<dbReference type="Proteomes" id="UP000051913">
    <property type="component" value="Unassembled WGS sequence"/>
</dbReference>